<sequence length="216" mass="23290">MIRSTPQNRPHKRKPYHRVQVPPEIVEQIDRIDGRTFHWVGFPKAVEHTSRQISEIPSTASDRPGRRTLRANATATSPEHQQGSRWYPSTGNPTDSDLNSTDLRSPETLNDTVQLAGGSTDDDVIVEAANRIATEPKSGASWTLSGPSNTSTVPTFQPDEADVPPVQPPASLAGGVSSSRSLGVGQASSSRCQIIASDNPTGVRTPYVSHHTSHSE</sequence>
<comment type="caution">
    <text evidence="1">The sequence shown here is derived from an EMBL/GenBank/DDBJ whole genome shotgun (WGS) entry which is preliminary data.</text>
</comment>
<reference evidence="1" key="2">
    <citation type="journal article" date="2020" name="Nat. Commun.">
        <title>Large-scale genome sequencing of mycorrhizal fungi provides insights into the early evolution of symbiotic traits.</title>
        <authorList>
            <person name="Miyauchi S."/>
            <person name="Kiss E."/>
            <person name="Kuo A."/>
            <person name="Drula E."/>
            <person name="Kohler A."/>
            <person name="Sanchez-Garcia M."/>
            <person name="Morin E."/>
            <person name="Andreopoulos B."/>
            <person name="Barry K.W."/>
            <person name="Bonito G."/>
            <person name="Buee M."/>
            <person name="Carver A."/>
            <person name="Chen C."/>
            <person name="Cichocki N."/>
            <person name="Clum A."/>
            <person name="Culley D."/>
            <person name="Crous P.W."/>
            <person name="Fauchery L."/>
            <person name="Girlanda M."/>
            <person name="Hayes R.D."/>
            <person name="Keri Z."/>
            <person name="LaButti K."/>
            <person name="Lipzen A."/>
            <person name="Lombard V."/>
            <person name="Magnuson J."/>
            <person name="Maillard F."/>
            <person name="Murat C."/>
            <person name="Nolan M."/>
            <person name="Ohm R.A."/>
            <person name="Pangilinan J."/>
            <person name="Pereira M.F."/>
            <person name="Perotto S."/>
            <person name="Peter M."/>
            <person name="Pfister S."/>
            <person name="Riley R."/>
            <person name="Sitrit Y."/>
            <person name="Stielow J.B."/>
            <person name="Szollosi G."/>
            <person name="Zifcakova L."/>
            <person name="Stursova M."/>
            <person name="Spatafora J.W."/>
            <person name="Tedersoo L."/>
            <person name="Vaario L.M."/>
            <person name="Yamada A."/>
            <person name="Yan M."/>
            <person name="Wang P."/>
            <person name="Xu J."/>
            <person name="Bruns T."/>
            <person name="Baldrian P."/>
            <person name="Vilgalys R."/>
            <person name="Dunand C."/>
            <person name="Henrissat B."/>
            <person name="Grigoriev I.V."/>
            <person name="Hibbett D."/>
            <person name="Nagy L.G."/>
            <person name="Martin F.M."/>
        </authorList>
    </citation>
    <scope>NUCLEOTIDE SEQUENCE</scope>
    <source>
        <strain evidence="1">P2</strain>
    </source>
</reference>
<dbReference type="EMBL" id="MU118512">
    <property type="protein sequence ID" value="KAF9642367.1"/>
    <property type="molecule type" value="Genomic_DNA"/>
</dbReference>
<keyword evidence="2" id="KW-1185">Reference proteome</keyword>
<proteinExistence type="predicted"/>
<reference evidence="1" key="1">
    <citation type="submission" date="2019-10" db="EMBL/GenBank/DDBJ databases">
        <authorList>
            <consortium name="DOE Joint Genome Institute"/>
            <person name="Kuo A."/>
            <person name="Miyauchi S."/>
            <person name="Kiss E."/>
            <person name="Drula E."/>
            <person name="Kohler A."/>
            <person name="Sanchez-Garcia M."/>
            <person name="Andreopoulos B."/>
            <person name="Barry K.W."/>
            <person name="Bonito G."/>
            <person name="Buee M."/>
            <person name="Carver A."/>
            <person name="Chen C."/>
            <person name="Cichocki N."/>
            <person name="Clum A."/>
            <person name="Culley D."/>
            <person name="Crous P.W."/>
            <person name="Fauchery L."/>
            <person name="Girlanda M."/>
            <person name="Hayes R."/>
            <person name="Keri Z."/>
            <person name="Labutti K."/>
            <person name="Lipzen A."/>
            <person name="Lombard V."/>
            <person name="Magnuson J."/>
            <person name="Maillard F."/>
            <person name="Morin E."/>
            <person name="Murat C."/>
            <person name="Nolan M."/>
            <person name="Ohm R."/>
            <person name="Pangilinan J."/>
            <person name="Pereira M."/>
            <person name="Perotto S."/>
            <person name="Peter M."/>
            <person name="Riley R."/>
            <person name="Sitrit Y."/>
            <person name="Stielow B."/>
            <person name="Szollosi G."/>
            <person name="Zifcakova L."/>
            <person name="Stursova M."/>
            <person name="Spatafora J.W."/>
            <person name="Tedersoo L."/>
            <person name="Vaario L.-M."/>
            <person name="Yamada A."/>
            <person name="Yan M."/>
            <person name="Wang P."/>
            <person name="Xu J."/>
            <person name="Bruns T."/>
            <person name="Baldrian P."/>
            <person name="Vilgalys R."/>
            <person name="Henrissat B."/>
            <person name="Grigoriev I.V."/>
            <person name="Hibbett D."/>
            <person name="Nagy L.G."/>
            <person name="Martin F.M."/>
        </authorList>
    </citation>
    <scope>NUCLEOTIDE SEQUENCE</scope>
    <source>
        <strain evidence="1">P2</strain>
    </source>
</reference>
<protein>
    <submittedName>
        <fullName evidence="1">Uncharacterized protein</fullName>
    </submittedName>
</protein>
<gene>
    <name evidence="1" type="ORF">BDM02DRAFT_3133135</name>
</gene>
<evidence type="ECO:0000313" key="1">
    <source>
        <dbReference type="EMBL" id="KAF9642367.1"/>
    </source>
</evidence>
<organism evidence="1 2">
    <name type="scientific">Thelephora ganbajun</name>
    <name type="common">Ganba fungus</name>
    <dbReference type="NCBI Taxonomy" id="370292"/>
    <lineage>
        <taxon>Eukaryota</taxon>
        <taxon>Fungi</taxon>
        <taxon>Dikarya</taxon>
        <taxon>Basidiomycota</taxon>
        <taxon>Agaricomycotina</taxon>
        <taxon>Agaricomycetes</taxon>
        <taxon>Thelephorales</taxon>
        <taxon>Thelephoraceae</taxon>
        <taxon>Thelephora</taxon>
    </lineage>
</organism>
<name>A0ACB6YYN3_THEGA</name>
<accession>A0ACB6YYN3</accession>
<dbReference type="Proteomes" id="UP000886501">
    <property type="component" value="Unassembled WGS sequence"/>
</dbReference>
<evidence type="ECO:0000313" key="2">
    <source>
        <dbReference type="Proteomes" id="UP000886501"/>
    </source>
</evidence>